<evidence type="ECO:0000313" key="2">
    <source>
        <dbReference type="EMBL" id="EUA94276.1"/>
    </source>
</evidence>
<sequence>MHSVTFAIGHRIGRYNVVDVAWGRGSSPLPPFRRYWAAATRPAGATAGAGGYLGLRLSRHIHRKRVGKEKIRATRICSAAPRWARWRKVFVLQAFLTLFISFPLQLSAVTGRRRSRCWPSGAGRSGVAARRRLRG</sequence>
<protein>
    <submittedName>
        <fullName evidence="2">Uncharacterized protein</fullName>
    </submittedName>
</protein>
<organism evidence="2 3">
    <name type="scientific">Mycobacterium ulcerans str. Harvey</name>
    <dbReference type="NCBI Taxonomy" id="1299332"/>
    <lineage>
        <taxon>Bacteria</taxon>
        <taxon>Bacillati</taxon>
        <taxon>Actinomycetota</taxon>
        <taxon>Actinomycetes</taxon>
        <taxon>Mycobacteriales</taxon>
        <taxon>Mycobacteriaceae</taxon>
        <taxon>Mycobacterium</taxon>
        <taxon>Mycobacterium ulcerans group</taxon>
    </lineage>
</organism>
<accession>A0ABN0RAQ4</accession>
<evidence type="ECO:0000256" key="1">
    <source>
        <dbReference type="SAM" id="Phobius"/>
    </source>
</evidence>
<dbReference type="InterPro" id="IPR010721">
    <property type="entry name" value="UstE-like"/>
</dbReference>
<keyword evidence="1" id="KW-0812">Transmembrane</keyword>
<comment type="caution">
    <text evidence="2">The sequence shown here is derived from an EMBL/GenBank/DDBJ whole genome shotgun (WGS) entry which is preliminary data.</text>
</comment>
<dbReference type="Proteomes" id="UP000020681">
    <property type="component" value="Unassembled WGS sequence"/>
</dbReference>
<gene>
    <name evidence="2" type="ORF">I551_8453</name>
</gene>
<keyword evidence="1" id="KW-1133">Transmembrane helix</keyword>
<feature type="non-terminal residue" evidence="2">
    <location>
        <position position="135"/>
    </location>
</feature>
<keyword evidence="3" id="KW-1185">Reference proteome</keyword>
<dbReference type="Pfam" id="PF06966">
    <property type="entry name" value="DUF1295"/>
    <property type="match status" value="1"/>
</dbReference>
<dbReference type="EMBL" id="JAOL01000003">
    <property type="protein sequence ID" value="EUA94276.1"/>
    <property type="molecule type" value="Genomic_DNA"/>
</dbReference>
<feature type="transmembrane region" description="Helical" evidence="1">
    <location>
        <begin position="89"/>
        <end position="106"/>
    </location>
</feature>
<keyword evidence="1" id="KW-0472">Membrane</keyword>
<name>A0ABN0RAQ4_MYCUL</name>
<reference evidence="2 3" key="1">
    <citation type="submission" date="2014-01" db="EMBL/GenBank/DDBJ databases">
        <authorList>
            <person name="Dobos K."/>
            <person name="Lenaerts A."/>
            <person name="Ordway D."/>
            <person name="DeGroote M.A."/>
            <person name="Parker T."/>
            <person name="Sizemore C."/>
            <person name="Tallon L.J."/>
            <person name="Sadzewicz L.K."/>
            <person name="Sengamalay N."/>
            <person name="Fraser C.M."/>
            <person name="Hine E."/>
            <person name="Shefchek K.A."/>
            <person name="Das S.P."/>
            <person name="Tettelin H."/>
        </authorList>
    </citation>
    <scope>NUCLEOTIDE SEQUENCE [LARGE SCALE GENOMIC DNA]</scope>
    <source>
        <strain evidence="2 3">Harvey</strain>
    </source>
</reference>
<proteinExistence type="predicted"/>
<evidence type="ECO:0000313" key="3">
    <source>
        <dbReference type="Proteomes" id="UP000020681"/>
    </source>
</evidence>